<evidence type="ECO:0000256" key="5">
    <source>
        <dbReference type="ARBA" id="ARBA00022989"/>
    </source>
</evidence>
<evidence type="ECO:0000256" key="7">
    <source>
        <dbReference type="RuleBase" id="RU363032"/>
    </source>
</evidence>
<dbReference type="CDD" id="cd06261">
    <property type="entry name" value="TM_PBP2"/>
    <property type="match status" value="1"/>
</dbReference>
<feature type="transmembrane region" description="Helical" evidence="7">
    <location>
        <begin position="21"/>
        <end position="41"/>
    </location>
</feature>
<dbReference type="Gene3D" id="1.10.3720.10">
    <property type="entry name" value="MetI-like"/>
    <property type="match status" value="1"/>
</dbReference>
<keyword evidence="6 7" id="KW-0472">Membrane</keyword>
<evidence type="ECO:0000313" key="8">
    <source>
        <dbReference type="EMBL" id="AOO88487.1"/>
    </source>
</evidence>
<dbReference type="RefSeq" id="WP_018245637.1">
    <property type="nucleotide sequence ID" value="NZ_CP050086.1"/>
</dbReference>
<protein>
    <submittedName>
        <fullName evidence="8">ABC transporter permease</fullName>
    </submittedName>
</protein>
<keyword evidence="3" id="KW-1003">Cell membrane</keyword>
<feature type="transmembrane region" description="Helical" evidence="7">
    <location>
        <begin position="273"/>
        <end position="296"/>
    </location>
</feature>
<keyword evidence="2 7" id="KW-0813">Transport</keyword>
<dbReference type="GO" id="GO:0055085">
    <property type="term" value="P:transmembrane transport"/>
    <property type="evidence" value="ECO:0007669"/>
    <property type="project" value="InterPro"/>
</dbReference>
<dbReference type="PROSITE" id="PS50928">
    <property type="entry name" value="ABC_TM1"/>
    <property type="match status" value="1"/>
</dbReference>
<comment type="similarity">
    <text evidence="7">Belongs to the binding-protein-dependent transport system permease family.</text>
</comment>
<dbReference type="SUPFAM" id="SSF161098">
    <property type="entry name" value="MetI-like"/>
    <property type="match status" value="1"/>
</dbReference>
<evidence type="ECO:0000256" key="1">
    <source>
        <dbReference type="ARBA" id="ARBA00004651"/>
    </source>
</evidence>
<dbReference type="InterPro" id="IPR051393">
    <property type="entry name" value="ABC_transporter_permease"/>
</dbReference>
<keyword evidence="4 7" id="KW-0812">Transmembrane</keyword>
<evidence type="ECO:0000256" key="2">
    <source>
        <dbReference type="ARBA" id="ARBA00022448"/>
    </source>
</evidence>
<feature type="transmembrane region" description="Helical" evidence="7">
    <location>
        <begin position="215"/>
        <end position="237"/>
    </location>
</feature>
<evidence type="ECO:0000256" key="4">
    <source>
        <dbReference type="ARBA" id="ARBA00022692"/>
    </source>
</evidence>
<dbReference type="GO" id="GO:0005886">
    <property type="term" value="C:plasma membrane"/>
    <property type="evidence" value="ECO:0007669"/>
    <property type="project" value="UniProtKB-SubCell"/>
</dbReference>
<dbReference type="InterPro" id="IPR000515">
    <property type="entry name" value="MetI-like"/>
</dbReference>
<organism evidence="8">
    <name type="scientific">Rhizobium leguminosarum bv. trifolii</name>
    <dbReference type="NCBI Taxonomy" id="386"/>
    <lineage>
        <taxon>Bacteria</taxon>
        <taxon>Pseudomonadati</taxon>
        <taxon>Pseudomonadota</taxon>
        <taxon>Alphaproteobacteria</taxon>
        <taxon>Hyphomicrobiales</taxon>
        <taxon>Rhizobiaceae</taxon>
        <taxon>Rhizobium/Agrobacterium group</taxon>
        <taxon>Rhizobium</taxon>
    </lineage>
</organism>
<feature type="transmembrane region" description="Helical" evidence="7">
    <location>
        <begin position="170"/>
        <end position="194"/>
    </location>
</feature>
<evidence type="ECO:0000256" key="6">
    <source>
        <dbReference type="ARBA" id="ARBA00023136"/>
    </source>
</evidence>
<keyword evidence="5 7" id="KW-1133">Transmembrane helix</keyword>
<dbReference type="Pfam" id="PF00528">
    <property type="entry name" value="BPD_transp_1"/>
    <property type="match status" value="1"/>
</dbReference>
<accession>A0A1B8RI45</accession>
<sequence>MTALASEEATSKRGVGFNADATLGLLLVSPIVITMAALVFYPMGRTVWDSLHRVNPMQAGTPFIGLENYSRMLSDGQLATTWSNTLTYVVLAVVAETVFGVLAAALINQIKVGRQWVLAAVILPWALPGVVNSVIWLWIYQPGAGLLNGILSALGLPFENHVWFNDRTSAIVAVTIVHVWRMMPLTIVIVLAAMQSIPAHLYEAARIDGATRVQMFGWVTLPLVRSAIAVAMTNATVNAFNLFDEAWVLAGASLETRPVLVQIYLETFQNLRFSYGMALSVVITLVSLLISLVYVLRVYRNTRFDS</sequence>
<comment type="subcellular location">
    <subcellularLocation>
        <location evidence="1 7">Cell membrane</location>
        <topology evidence="1 7">Multi-pass membrane protein</topology>
    </subcellularLocation>
</comment>
<dbReference type="GeneID" id="61427213"/>
<reference evidence="8" key="2">
    <citation type="journal article" date="2016" name="Front. Microbiol.">
        <title>The Regulatory Protein RosR Affects Rhizobium leguminosarum bv. trifolii Protein Profiles, Cell Surface Properties, and Symbiosis with Clover.</title>
        <authorList>
            <person name="Rachwal K."/>
            <person name="Boguszewska A."/>
            <person name="Kopcinska J."/>
            <person name="Karas M."/>
            <person name="Tchorzewski M."/>
            <person name="Janczarek M."/>
        </authorList>
    </citation>
    <scope>NUCLEOTIDE SEQUENCE</scope>
    <source>
        <strain evidence="8">Rt24.2</strain>
    </source>
</reference>
<dbReference type="EMBL" id="KX486123">
    <property type="protein sequence ID" value="AOO88487.1"/>
    <property type="molecule type" value="Genomic_DNA"/>
</dbReference>
<reference evidence="8" key="1">
    <citation type="journal article" date="2015" name="BMC Genomics">
        <title>Transcriptome profiling of a Rhizobium leguminosarum bv. trifolii rosR mutant reveals the role of the transcriptional regulator RosR in motility, synthesis of cell-surface components, and other cellular processes.</title>
        <authorList>
            <person name="Rachwal K."/>
            <person name="Matczynska E."/>
            <person name="Janczarek M."/>
        </authorList>
    </citation>
    <scope>NUCLEOTIDE SEQUENCE</scope>
    <source>
        <strain evidence="8">Rt24.2</strain>
    </source>
</reference>
<dbReference type="AlphaFoldDB" id="A0A1B8RI45"/>
<proteinExistence type="inferred from homology"/>
<feature type="transmembrane region" description="Helical" evidence="7">
    <location>
        <begin position="116"/>
        <end position="139"/>
    </location>
</feature>
<dbReference type="PANTHER" id="PTHR30193:SF37">
    <property type="entry name" value="INNER MEMBRANE ABC TRANSPORTER PERMEASE PROTEIN YCJO"/>
    <property type="match status" value="1"/>
</dbReference>
<feature type="transmembrane region" description="Helical" evidence="7">
    <location>
        <begin position="86"/>
        <end position="107"/>
    </location>
</feature>
<dbReference type="PANTHER" id="PTHR30193">
    <property type="entry name" value="ABC TRANSPORTER PERMEASE PROTEIN"/>
    <property type="match status" value="1"/>
</dbReference>
<evidence type="ECO:0000256" key="3">
    <source>
        <dbReference type="ARBA" id="ARBA00022475"/>
    </source>
</evidence>
<dbReference type="InterPro" id="IPR035906">
    <property type="entry name" value="MetI-like_sf"/>
</dbReference>
<name>A0A1B8RI45_RHILT</name>